<protein>
    <recommendedName>
        <fullName evidence="3">Sulfotransferase family protein</fullName>
    </recommendedName>
</protein>
<gene>
    <name evidence="1" type="ORF">F4553_006995</name>
</gene>
<evidence type="ECO:0000313" key="1">
    <source>
        <dbReference type="EMBL" id="MBB5873561.1"/>
    </source>
</evidence>
<dbReference type="PANTHER" id="PTHR33844:SF1">
    <property type="entry name" value="SULFOTRANSFERASE DOMAIN-CONTAINING PROTEIN"/>
    <property type="match status" value="1"/>
</dbReference>
<proteinExistence type="predicted"/>
<dbReference type="EMBL" id="JACHMN010000003">
    <property type="protein sequence ID" value="MBB5873561.1"/>
    <property type="molecule type" value="Genomic_DNA"/>
</dbReference>
<dbReference type="InterPro" id="IPR027417">
    <property type="entry name" value="P-loop_NTPase"/>
</dbReference>
<dbReference type="SUPFAM" id="SSF52540">
    <property type="entry name" value="P-loop containing nucleoside triphosphate hydrolases"/>
    <property type="match status" value="1"/>
</dbReference>
<dbReference type="Gene3D" id="3.40.50.300">
    <property type="entry name" value="P-loop containing nucleotide triphosphate hydrolases"/>
    <property type="match status" value="1"/>
</dbReference>
<evidence type="ECO:0008006" key="3">
    <source>
        <dbReference type="Google" id="ProtNLM"/>
    </source>
</evidence>
<organism evidence="1 2">
    <name type="scientific">Allocatelliglobosispora scoriae</name>
    <dbReference type="NCBI Taxonomy" id="643052"/>
    <lineage>
        <taxon>Bacteria</taxon>
        <taxon>Bacillati</taxon>
        <taxon>Actinomycetota</taxon>
        <taxon>Actinomycetes</taxon>
        <taxon>Micromonosporales</taxon>
        <taxon>Micromonosporaceae</taxon>
        <taxon>Allocatelliglobosispora</taxon>
    </lineage>
</organism>
<keyword evidence="2" id="KW-1185">Reference proteome</keyword>
<accession>A0A841C407</accession>
<name>A0A841C407_9ACTN</name>
<dbReference type="PANTHER" id="PTHR33844">
    <property type="entry name" value="SULFOTRANSFER_1 DOMAIN-CONTAINING PROTEIN"/>
    <property type="match status" value="1"/>
</dbReference>
<reference evidence="1 2" key="1">
    <citation type="submission" date="2020-08" db="EMBL/GenBank/DDBJ databases">
        <title>Sequencing the genomes of 1000 actinobacteria strains.</title>
        <authorList>
            <person name="Klenk H.-P."/>
        </authorList>
    </citation>
    <scope>NUCLEOTIDE SEQUENCE [LARGE SCALE GENOMIC DNA]</scope>
    <source>
        <strain evidence="1 2">DSM 45362</strain>
    </source>
</reference>
<evidence type="ECO:0000313" key="2">
    <source>
        <dbReference type="Proteomes" id="UP000587527"/>
    </source>
</evidence>
<comment type="caution">
    <text evidence="1">The sequence shown here is derived from an EMBL/GenBank/DDBJ whole genome shotgun (WGS) entry which is preliminary data.</text>
</comment>
<dbReference type="AlphaFoldDB" id="A0A841C407"/>
<dbReference type="Proteomes" id="UP000587527">
    <property type="component" value="Unassembled WGS sequence"/>
</dbReference>
<dbReference type="RefSeq" id="WP_184844938.1">
    <property type="nucleotide sequence ID" value="NZ_JACHMN010000003.1"/>
</dbReference>
<sequence>MAQRLALVDKTKPYPLAVASPTDFRWSGEIEVDPQLVVTDPGYSLYCLDHDNRRALFTRTGTDLSRVPFLFQTQYADATDLVALSYAELHALRTPAEPSGVFLYSTGRCGSTLVAAALAECGGLTGLSEPDVLTQLVMLGRRIGEPELRELARSCVRVLARGRPVVIKPRSFVVELGSLLHDEFPHFASVFLYREPQAWGESAARAFDGYDPALVSDPGGVQDRLGVLMPLLAERRRRLRRLLTAEEVLASMWVSHVEHAMALRHRGVDLFTTSYEEIAADPQVVLSALFQHCGLPAPADLDEILARDSQSGTPLSRAATWSDGRTPRFDETALARAVADLWIETLRVETPRFATLR</sequence>